<organism evidence="2 3">
    <name type="scientific">Aspergillus eucalypticola (strain CBS 122712 / IBT 29274)</name>
    <dbReference type="NCBI Taxonomy" id="1448314"/>
    <lineage>
        <taxon>Eukaryota</taxon>
        <taxon>Fungi</taxon>
        <taxon>Dikarya</taxon>
        <taxon>Ascomycota</taxon>
        <taxon>Pezizomycotina</taxon>
        <taxon>Eurotiomycetes</taxon>
        <taxon>Eurotiomycetidae</taxon>
        <taxon>Eurotiales</taxon>
        <taxon>Aspergillaceae</taxon>
        <taxon>Aspergillus</taxon>
        <taxon>Aspergillus subgen. Circumdati</taxon>
    </lineage>
</organism>
<evidence type="ECO:0000313" key="3">
    <source>
        <dbReference type="Proteomes" id="UP000246171"/>
    </source>
</evidence>
<feature type="region of interest" description="Disordered" evidence="1">
    <location>
        <begin position="1"/>
        <end position="60"/>
    </location>
</feature>
<dbReference type="EMBL" id="MSFU01000003">
    <property type="protein sequence ID" value="PWY82329.1"/>
    <property type="molecule type" value="Genomic_DNA"/>
</dbReference>
<proteinExistence type="predicted"/>
<feature type="compositionally biased region" description="Polar residues" evidence="1">
    <location>
        <begin position="22"/>
        <end position="33"/>
    </location>
</feature>
<accession>A0A317W893</accession>
<dbReference type="Proteomes" id="UP000246171">
    <property type="component" value="Unassembled WGS sequence"/>
</dbReference>
<evidence type="ECO:0000256" key="1">
    <source>
        <dbReference type="SAM" id="MobiDB-lite"/>
    </source>
</evidence>
<name>A0A317W893_ASPEC</name>
<dbReference type="VEuPathDB" id="FungiDB:BO83DRAFT_130152"/>
<comment type="caution">
    <text evidence="2">The sequence shown here is derived from an EMBL/GenBank/DDBJ whole genome shotgun (WGS) entry which is preliminary data.</text>
</comment>
<keyword evidence="3" id="KW-1185">Reference proteome</keyword>
<protein>
    <submittedName>
        <fullName evidence="2">Uncharacterized protein</fullName>
    </submittedName>
</protein>
<sequence>MGPAKNGRPKTSANPSGPLHTVSPNRSNPSIAMTQMGGEAIRSSDSLPRPEGSGQRADHMEIKDFKEKTGKRQFGLWCYSRDNKVGRSERKSDLAVAVVPQYGLPGKLARPTTTISTRQLGRILSLFTVHLMNLGEERPLGKLNSSICQMWHRPQSD</sequence>
<dbReference type="AlphaFoldDB" id="A0A317W893"/>
<gene>
    <name evidence="2" type="ORF">BO83DRAFT_130152</name>
</gene>
<evidence type="ECO:0000313" key="2">
    <source>
        <dbReference type="EMBL" id="PWY82329.1"/>
    </source>
</evidence>
<reference evidence="2" key="1">
    <citation type="submission" date="2016-12" db="EMBL/GenBank/DDBJ databases">
        <title>The genomes of Aspergillus section Nigri reveals drivers in fungal speciation.</title>
        <authorList>
            <consortium name="DOE Joint Genome Institute"/>
            <person name="Vesth T.C."/>
            <person name="Nybo J."/>
            <person name="Theobald S."/>
            <person name="Brandl J."/>
            <person name="Frisvad J.C."/>
            <person name="Nielsen K.F."/>
            <person name="Lyhne E.K."/>
            <person name="Kogle M.E."/>
            <person name="Kuo A."/>
            <person name="Riley R."/>
            <person name="Clum A."/>
            <person name="Nolan M."/>
            <person name="Lipzen A."/>
            <person name="Salamov A."/>
            <person name="Henrissat B."/>
            <person name="Wiebenga A."/>
            <person name="De vries R.P."/>
            <person name="Grigoriev I.V."/>
            <person name="Mortensen U.H."/>
            <person name="Andersen M.R."/>
            <person name="Baker S.E."/>
        </authorList>
    </citation>
    <scope>NUCLEOTIDE SEQUENCE</scope>
    <source>
        <strain evidence="2">CBS 122712</strain>
    </source>
</reference>
<dbReference type="GeneID" id="37048056"/>
<dbReference type="RefSeq" id="XP_025391992.1">
    <property type="nucleotide sequence ID" value="XM_025526094.1"/>
</dbReference>